<evidence type="ECO:0000313" key="2">
    <source>
        <dbReference type="EMBL" id="KAJ8946055.1"/>
    </source>
</evidence>
<dbReference type="AlphaFoldDB" id="A0AAV8Y576"/>
<accession>A0AAV8Y576</accession>
<feature type="compositionally biased region" description="Basic and acidic residues" evidence="1">
    <location>
        <begin position="347"/>
        <end position="374"/>
    </location>
</feature>
<gene>
    <name evidence="2" type="ORF">NQ314_008991</name>
</gene>
<feature type="compositionally biased region" description="Low complexity" evidence="1">
    <location>
        <begin position="58"/>
        <end position="81"/>
    </location>
</feature>
<keyword evidence="3" id="KW-1185">Reference proteome</keyword>
<dbReference type="Proteomes" id="UP001162156">
    <property type="component" value="Unassembled WGS sequence"/>
</dbReference>
<feature type="compositionally biased region" description="Polar residues" evidence="1">
    <location>
        <begin position="323"/>
        <end position="334"/>
    </location>
</feature>
<feature type="compositionally biased region" description="Polar residues" evidence="1">
    <location>
        <begin position="40"/>
        <end position="57"/>
    </location>
</feature>
<proteinExistence type="predicted"/>
<reference evidence="2" key="1">
    <citation type="journal article" date="2023" name="Insect Mol. Biol.">
        <title>Genome sequencing provides insights into the evolution of gene families encoding plant cell wall-degrading enzymes in longhorned beetles.</title>
        <authorList>
            <person name="Shin N.R."/>
            <person name="Okamura Y."/>
            <person name="Kirsch R."/>
            <person name="Pauchet Y."/>
        </authorList>
    </citation>
    <scope>NUCLEOTIDE SEQUENCE</scope>
    <source>
        <strain evidence="2">RBIC_L_NR</strain>
    </source>
</reference>
<sequence length="519" mass="58583">MYIVFSVEASKLSASLGSMGAAVAAQVSPTTRLASRHLGTATSWSSVPDTRPTTLLAQTTNSPSPPLTTQSPSPATSATTSPLHIPYEEQKSNRITTSSPLAVRAAVHRADTGTTVTTRIHITTRTPSSHKSEGSLDHPPSFTNNFPSQTQSQNDLGFQEAEIAPEYTYKSVTMLPKRHVWQRSASCRDLYDFSFEETGQAKRRALPPKPIDKAVISFEERKLESPVTRYDEHPIYSASSRDSSLEIHQDIMMPDEKVYSSSYPGTTSYSQESVEDPGNYDLRDSQDDLSHDSYELIEKSDDDYSTSGEYKYRKTKPFNTRSCSLDSGNYLPSDSESDHDKRHKCKSSSDVHQDIFLMEDPRDLPREIIPRKSDGSYYKQFKQTSRTSSLESKSDYYESKASKSSRESLKKSHRNRSFGSRTSSQESKSDYENKRSIKKNRSTEHLDARNGYFDSRTSSLESKVNTMMHHLDLLKNLNIINKTMIGKLTLKEIMAFKNFKVKIMVRLIEILKSSQIWVT</sequence>
<evidence type="ECO:0000313" key="3">
    <source>
        <dbReference type="Proteomes" id="UP001162156"/>
    </source>
</evidence>
<comment type="caution">
    <text evidence="2">The sequence shown here is derived from an EMBL/GenBank/DDBJ whole genome shotgun (WGS) entry which is preliminary data.</text>
</comment>
<feature type="compositionally biased region" description="Polar residues" evidence="1">
    <location>
        <begin position="381"/>
        <end position="391"/>
    </location>
</feature>
<evidence type="ECO:0000256" key="1">
    <source>
        <dbReference type="SAM" id="MobiDB-lite"/>
    </source>
</evidence>
<feature type="compositionally biased region" description="Polar residues" evidence="1">
    <location>
        <begin position="141"/>
        <end position="154"/>
    </location>
</feature>
<feature type="region of interest" description="Disordered" evidence="1">
    <location>
        <begin position="323"/>
        <end position="450"/>
    </location>
</feature>
<protein>
    <submittedName>
        <fullName evidence="2">Uncharacterized protein</fullName>
    </submittedName>
</protein>
<feature type="region of interest" description="Disordered" evidence="1">
    <location>
        <begin position="257"/>
        <end position="287"/>
    </location>
</feature>
<feature type="compositionally biased region" description="Basic and acidic residues" evidence="1">
    <location>
        <begin position="392"/>
        <end position="410"/>
    </location>
</feature>
<feature type="compositionally biased region" description="Low complexity" evidence="1">
    <location>
        <begin position="259"/>
        <end position="270"/>
    </location>
</feature>
<feature type="compositionally biased region" description="Basic and acidic residues" evidence="1">
    <location>
        <begin position="427"/>
        <end position="448"/>
    </location>
</feature>
<organism evidence="2 3">
    <name type="scientific">Rhamnusium bicolor</name>
    <dbReference type="NCBI Taxonomy" id="1586634"/>
    <lineage>
        <taxon>Eukaryota</taxon>
        <taxon>Metazoa</taxon>
        <taxon>Ecdysozoa</taxon>
        <taxon>Arthropoda</taxon>
        <taxon>Hexapoda</taxon>
        <taxon>Insecta</taxon>
        <taxon>Pterygota</taxon>
        <taxon>Neoptera</taxon>
        <taxon>Endopterygota</taxon>
        <taxon>Coleoptera</taxon>
        <taxon>Polyphaga</taxon>
        <taxon>Cucujiformia</taxon>
        <taxon>Chrysomeloidea</taxon>
        <taxon>Cerambycidae</taxon>
        <taxon>Lepturinae</taxon>
        <taxon>Rhagiini</taxon>
        <taxon>Rhamnusium</taxon>
    </lineage>
</organism>
<dbReference type="EMBL" id="JANEYF010002466">
    <property type="protein sequence ID" value="KAJ8946055.1"/>
    <property type="molecule type" value="Genomic_DNA"/>
</dbReference>
<name>A0AAV8Y576_9CUCU</name>
<feature type="region of interest" description="Disordered" evidence="1">
    <location>
        <begin position="39"/>
        <end position="81"/>
    </location>
</feature>
<feature type="compositionally biased region" description="Polar residues" evidence="1">
    <location>
        <begin position="417"/>
        <end position="426"/>
    </location>
</feature>
<feature type="region of interest" description="Disordered" evidence="1">
    <location>
        <begin position="124"/>
        <end position="154"/>
    </location>
</feature>